<comment type="caution">
    <text evidence="1">The sequence shown here is derived from an EMBL/GenBank/DDBJ whole genome shotgun (WGS) entry which is preliminary data.</text>
</comment>
<dbReference type="Proteomes" id="UP000271031">
    <property type="component" value="Unassembled WGS sequence"/>
</dbReference>
<accession>A0A3M8CZ71</accession>
<name>A0A3M8CZ71_9BACL</name>
<evidence type="ECO:0000313" key="2">
    <source>
        <dbReference type="Proteomes" id="UP000271031"/>
    </source>
</evidence>
<proteinExistence type="predicted"/>
<organism evidence="1 2">
    <name type="scientific">Brevibacillus fluminis</name>
    <dbReference type="NCBI Taxonomy" id="511487"/>
    <lineage>
        <taxon>Bacteria</taxon>
        <taxon>Bacillati</taxon>
        <taxon>Bacillota</taxon>
        <taxon>Bacilli</taxon>
        <taxon>Bacillales</taxon>
        <taxon>Paenibacillaceae</taxon>
        <taxon>Brevibacillus</taxon>
    </lineage>
</organism>
<reference evidence="1 2" key="1">
    <citation type="submission" date="2018-10" db="EMBL/GenBank/DDBJ databases">
        <title>Phylogenomics of Brevibacillus.</title>
        <authorList>
            <person name="Dunlap C."/>
        </authorList>
    </citation>
    <scope>NUCLEOTIDE SEQUENCE [LARGE SCALE GENOMIC DNA]</scope>
    <source>
        <strain evidence="1 2">JCM 15716</strain>
    </source>
</reference>
<dbReference type="EMBL" id="RHHQ01000023">
    <property type="protein sequence ID" value="RNB81126.1"/>
    <property type="molecule type" value="Genomic_DNA"/>
</dbReference>
<keyword evidence="2" id="KW-1185">Reference proteome</keyword>
<evidence type="ECO:0008006" key="3">
    <source>
        <dbReference type="Google" id="ProtNLM"/>
    </source>
</evidence>
<protein>
    <recommendedName>
        <fullName evidence="3">YolD-like family protein</fullName>
    </recommendedName>
</protein>
<gene>
    <name evidence="1" type="ORF">EDM56_25715</name>
</gene>
<evidence type="ECO:0000313" key="1">
    <source>
        <dbReference type="EMBL" id="RNB81126.1"/>
    </source>
</evidence>
<sequence>MNNEREVDDFEYDEMMFRIYDSTQYDYAIAVTWMTDAGTLESGWGVIREIDADRMRVKLVCDWETWWIDLIRLCTVSKVV</sequence>
<dbReference type="AlphaFoldDB" id="A0A3M8CZ71"/>
<dbReference type="RefSeq" id="WP_122920807.1">
    <property type="nucleotide sequence ID" value="NZ_RHHQ01000023.1"/>
</dbReference>
<dbReference type="OrthoDB" id="2476215at2"/>